<reference evidence="1 2" key="1">
    <citation type="journal article" date="2016" name="Mol. Biol. Evol.">
        <title>Comparative Genomics of Early-Diverging Mushroom-Forming Fungi Provides Insights into the Origins of Lignocellulose Decay Capabilities.</title>
        <authorList>
            <person name="Nagy L.G."/>
            <person name="Riley R."/>
            <person name="Tritt A."/>
            <person name="Adam C."/>
            <person name="Daum C."/>
            <person name="Floudas D."/>
            <person name="Sun H."/>
            <person name="Yadav J.S."/>
            <person name="Pangilinan J."/>
            <person name="Larsson K.H."/>
            <person name="Matsuura K."/>
            <person name="Barry K."/>
            <person name="Labutti K."/>
            <person name="Kuo R."/>
            <person name="Ohm R.A."/>
            <person name="Bhattacharya S.S."/>
            <person name="Shirouzu T."/>
            <person name="Yoshinaga Y."/>
            <person name="Martin F.M."/>
            <person name="Grigoriev I.V."/>
            <person name="Hibbett D.S."/>
        </authorList>
    </citation>
    <scope>NUCLEOTIDE SEQUENCE [LARGE SCALE GENOMIC DNA]</scope>
    <source>
        <strain evidence="1 2">HHB12029</strain>
    </source>
</reference>
<dbReference type="EMBL" id="KV426244">
    <property type="protein sequence ID" value="KZV84009.1"/>
    <property type="molecule type" value="Genomic_DNA"/>
</dbReference>
<dbReference type="Proteomes" id="UP000077266">
    <property type="component" value="Unassembled WGS sequence"/>
</dbReference>
<accession>A0A165ZM94</accession>
<dbReference type="InParanoid" id="A0A165ZM94"/>
<name>A0A165ZM94_EXIGL</name>
<evidence type="ECO:0000313" key="2">
    <source>
        <dbReference type="Proteomes" id="UP000077266"/>
    </source>
</evidence>
<keyword evidence="2" id="KW-1185">Reference proteome</keyword>
<proteinExistence type="predicted"/>
<dbReference type="AlphaFoldDB" id="A0A165ZM94"/>
<evidence type="ECO:0000313" key="1">
    <source>
        <dbReference type="EMBL" id="KZV84009.1"/>
    </source>
</evidence>
<organism evidence="1 2">
    <name type="scientific">Exidia glandulosa HHB12029</name>
    <dbReference type="NCBI Taxonomy" id="1314781"/>
    <lineage>
        <taxon>Eukaryota</taxon>
        <taxon>Fungi</taxon>
        <taxon>Dikarya</taxon>
        <taxon>Basidiomycota</taxon>
        <taxon>Agaricomycotina</taxon>
        <taxon>Agaricomycetes</taxon>
        <taxon>Auriculariales</taxon>
        <taxon>Exidiaceae</taxon>
        <taxon>Exidia</taxon>
    </lineage>
</organism>
<gene>
    <name evidence="1" type="ORF">EXIGLDRAFT_300346</name>
</gene>
<sequence length="224" mass="24771">MQIYYDEDDNGWTHVPTAGPEAEDDAVGVAGVSTVFTSAAVSCPCMVRSGSSRTQERTYLVLLGARFPCLPRESRCRRTEACLIDQFLMLRQCCLQDESDTGGGFPICFLVLAVSRAEVPRSTSGWREQDQQATHLSYLSSSNFSRTRPSITSMSSQNMRFPKPISRPTVRCVRLSIDQPATSTTYQPCDAMVKLDGDLHARARDDIRCQGGDIVLVLNADFDL</sequence>
<protein>
    <submittedName>
        <fullName evidence="1">Uncharacterized protein</fullName>
    </submittedName>
</protein>